<dbReference type="PROSITE" id="PS50293">
    <property type="entry name" value="TPR_REGION"/>
    <property type="match status" value="1"/>
</dbReference>
<evidence type="ECO:0000256" key="1">
    <source>
        <dbReference type="ARBA" id="ARBA00022737"/>
    </source>
</evidence>
<dbReference type="Proteomes" id="UP000593765">
    <property type="component" value="Chromosome"/>
</dbReference>
<keyword evidence="6" id="KW-1185">Reference proteome</keyword>
<feature type="repeat" description="TPR" evidence="3">
    <location>
        <begin position="627"/>
        <end position="660"/>
    </location>
</feature>
<protein>
    <submittedName>
        <fullName evidence="5">Tetratricopeptide repeat protein</fullName>
    </submittedName>
</protein>
<dbReference type="Gene3D" id="1.25.40.10">
    <property type="entry name" value="Tetratricopeptide repeat domain"/>
    <property type="match status" value="1"/>
</dbReference>
<feature type="transmembrane region" description="Helical" evidence="4">
    <location>
        <begin position="107"/>
        <end position="128"/>
    </location>
</feature>
<name>A0A7M2WYR7_9BACT</name>
<dbReference type="RefSeq" id="WP_206293745.1">
    <property type="nucleotide sequence ID" value="NZ_CP063458.1"/>
</dbReference>
<keyword evidence="1" id="KW-0677">Repeat</keyword>
<reference evidence="5 6" key="1">
    <citation type="submission" date="2020-10" db="EMBL/GenBank/DDBJ databases">
        <title>Wide distribution of Phycisphaera-like planctomycetes from WD2101 soil group in peatlands and genome analysis of the first cultivated representative.</title>
        <authorList>
            <person name="Dedysh S.N."/>
            <person name="Beletsky A.V."/>
            <person name="Ivanova A."/>
            <person name="Kulichevskaya I.S."/>
            <person name="Suzina N.E."/>
            <person name="Philippov D.A."/>
            <person name="Rakitin A.L."/>
            <person name="Mardanov A.V."/>
            <person name="Ravin N.V."/>
        </authorList>
    </citation>
    <scope>NUCLEOTIDE SEQUENCE [LARGE SCALE GENOMIC DNA]</scope>
    <source>
        <strain evidence="5 6">M1803</strain>
    </source>
</reference>
<dbReference type="InterPro" id="IPR052346">
    <property type="entry name" value="O-mannosyl-transferase_TMTC"/>
</dbReference>
<dbReference type="AlphaFoldDB" id="A0A7M2WYR7"/>
<evidence type="ECO:0000256" key="3">
    <source>
        <dbReference type="PROSITE-ProRule" id="PRU00339"/>
    </source>
</evidence>
<evidence type="ECO:0000313" key="6">
    <source>
        <dbReference type="Proteomes" id="UP000593765"/>
    </source>
</evidence>
<feature type="transmembrane region" description="Helical" evidence="4">
    <location>
        <begin position="253"/>
        <end position="270"/>
    </location>
</feature>
<feature type="transmembrane region" description="Helical" evidence="4">
    <location>
        <begin position="31"/>
        <end position="51"/>
    </location>
</feature>
<keyword evidence="4" id="KW-0812">Transmembrane</keyword>
<dbReference type="InterPro" id="IPR019734">
    <property type="entry name" value="TPR_rpt"/>
</dbReference>
<dbReference type="Pfam" id="PF13432">
    <property type="entry name" value="TPR_16"/>
    <property type="match status" value="2"/>
</dbReference>
<feature type="transmembrane region" description="Helical" evidence="4">
    <location>
        <begin position="384"/>
        <end position="403"/>
    </location>
</feature>
<sequence length="720" mass="80710">MRYRLRPSFLQVFDDLPYYPGHVFDSRWKQFLFRGTALVLIVLAVYAPVLLSQLLWVDSASETGELFLRSSEGLARLWTSPGIRPAYQPLSDSLLWLQYQSWGSHPLGFHLVSLVLHALNALLVWIICRRLSIPGGWLVATLFALHPTQAQAVAWVGGQGAILATTFLLSSLLMYLRFARIAPAEDDTPDDTTDDFRSEHFSSCDGGPLNYLVALTLFGLALLAGSWTWITPLVLILLLWWRRTKVTRADLKPLLPFLLLGLAACVFHAWRAELYASRQGIAADLTAIDRILLWGRSFWFYLAQLAVPSDLLFVYSRWEFDPSPWWQYLFPPAVIITVVAVWRWRLVVGRGPVVAVLSFAVCLLPTAGLVRHEWMRYAYVGDHLAYLARLGPIALLVAGLIRLTDRATDEDFRRFRRSVGGALLITTLGTFAFLQAQTYADAETLWRHVLASDPSSTVANRQLAKTYMAQGRTDLAARHLRSAVADNPDDVDLVVDWGAVLEAEGTLDEAEKQLLWAIHLDPANDRAYRLLASINAKRGKDTEALRYVELTLRYNLRDATAHGLRGAIYRRQKQPQAAIDELNAALELDATLVSARLELADLLFQLGRLPESAEQLQELVRIDPRNFDAFMKAGDLLGRLNDFARAERMFRSAVRVRPTSAEAHNNLGAALATQGRVSEAIYCFAQAVRLKPDFASAQKNLAWATARREADVPASLPARE</sequence>
<keyword evidence="2 3" id="KW-0802">TPR repeat</keyword>
<dbReference type="Pfam" id="PF14559">
    <property type="entry name" value="TPR_19"/>
    <property type="match status" value="2"/>
</dbReference>
<accession>A0A7M2WYR7</accession>
<gene>
    <name evidence="5" type="ORF">IPV69_04605</name>
</gene>
<feature type="transmembrane region" description="Helical" evidence="4">
    <location>
        <begin position="325"/>
        <end position="342"/>
    </location>
</feature>
<feature type="transmembrane region" description="Helical" evidence="4">
    <location>
        <begin position="152"/>
        <end position="176"/>
    </location>
</feature>
<dbReference type="PANTHER" id="PTHR44227">
    <property type="match status" value="1"/>
</dbReference>
<dbReference type="SMART" id="SM00028">
    <property type="entry name" value="TPR"/>
    <property type="match status" value="7"/>
</dbReference>
<dbReference type="KEGG" id="hbs:IPV69_04605"/>
<dbReference type="InterPro" id="IPR011990">
    <property type="entry name" value="TPR-like_helical_dom_sf"/>
</dbReference>
<organism evidence="5 6">
    <name type="scientific">Humisphaera borealis</name>
    <dbReference type="NCBI Taxonomy" id="2807512"/>
    <lineage>
        <taxon>Bacteria</taxon>
        <taxon>Pseudomonadati</taxon>
        <taxon>Planctomycetota</taxon>
        <taxon>Phycisphaerae</taxon>
        <taxon>Tepidisphaerales</taxon>
        <taxon>Tepidisphaeraceae</taxon>
        <taxon>Humisphaera</taxon>
    </lineage>
</organism>
<dbReference type="PANTHER" id="PTHR44227:SF3">
    <property type="entry name" value="PROTEIN O-MANNOSYL-TRANSFERASE TMTC4"/>
    <property type="match status" value="1"/>
</dbReference>
<feature type="transmembrane region" description="Helical" evidence="4">
    <location>
        <begin position="354"/>
        <end position="372"/>
    </location>
</feature>
<evidence type="ECO:0000256" key="4">
    <source>
        <dbReference type="SAM" id="Phobius"/>
    </source>
</evidence>
<dbReference type="EMBL" id="CP063458">
    <property type="protein sequence ID" value="QOV90648.1"/>
    <property type="molecule type" value="Genomic_DNA"/>
</dbReference>
<feature type="repeat" description="TPR" evidence="3">
    <location>
        <begin position="661"/>
        <end position="694"/>
    </location>
</feature>
<proteinExistence type="predicted"/>
<evidence type="ECO:0000256" key="2">
    <source>
        <dbReference type="ARBA" id="ARBA00022803"/>
    </source>
</evidence>
<feature type="transmembrane region" description="Helical" evidence="4">
    <location>
        <begin position="415"/>
        <end position="434"/>
    </location>
</feature>
<feature type="transmembrane region" description="Helical" evidence="4">
    <location>
        <begin position="211"/>
        <end position="241"/>
    </location>
</feature>
<keyword evidence="4" id="KW-0472">Membrane</keyword>
<dbReference type="SUPFAM" id="SSF48452">
    <property type="entry name" value="TPR-like"/>
    <property type="match status" value="1"/>
</dbReference>
<keyword evidence="4" id="KW-1133">Transmembrane helix</keyword>
<feature type="repeat" description="TPR" evidence="3">
    <location>
        <begin position="593"/>
        <end position="626"/>
    </location>
</feature>
<dbReference type="PROSITE" id="PS50005">
    <property type="entry name" value="TPR"/>
    <property type="match status" value="3"/>
</dbReference>
<evidence type="ECO:0000313" key="5">
    <source>
        <dbReference type="EMBL" id="QOV90648.1"/>
    </source>
</evidence>